<evidence type="ECO:0000256" key="1">
    <source>
        <dbReference type="SAM" id="MobiDB-lite"/>
    </source>
</evidence>
<sequence length="732" mass="77507">MTADPRPLRHPALALPPLDPISAPWTGLTREHWEAVADQLLLALRPHATERGAQIRIPGPASDSGVSSDGLEGFARSFLLAAALLAGRQGEDAAGHIAFYADGLAAGVEPGGSDAWPRITECGQAKVEACCLALALDLTRPWIWDRLEESTRRRLVDWFAEVIGTSYPPVNWVWFRIIVLTFLRSVDDRFATGPDAALLRDDLERDLAVHESCAREGGWFRDGPTRAVDHYNTWAFSLLPTLWLRMRGTDQLAEDGLVTMADSIRHRERAAHFTADALGLVGSDGGPLMQGRSLIYRMASAAPFWGAALAGLAEGGSPRLSPGQLRRAASGELAHFLRRGVPDGDGLLTLGWFHAYPRMAQSYSGPGSPYWASMGFLGLILPGDHPVWSAPEEALPVEKTDAVETLPVPGWIVSRTRADGLVRVVNHGTDHALPGQLLIDSPLYARMGYSTATCPPLTGGAAEEPGDNIVAIVHPAYGWSHRTGFDRVALGSVRVPAPLPGQTPEDPPGPGAGVSPASGPPQTVAVAVSRQECHWVETEPSDSDHGHGRQGAATAGAVLTVASIVRGAAEIRVVRAEGATRHPVAVAGWPLAGEGALEEEAASRDPAVQHTADLARAGVRQARAAAGVRLAQAGGGALISTMTGLRGSWNASVHRESDTTPLGREMAVPQLRCAPLRTGDVVAVQVELRGHESEAEHAPEVVVDPNGLVTVIWPDGAAVTVDLDTEEGPVAP</sequence>
<dbReference type="InterPro" id="IPR016624">
    <property type="entry name" value="UCP014753"/>
</dbReference>
<feature type="compositionally biased region" description="Pro residues" evidence="1">
    <location>
        <begin position="497"/>
        <end position="510"/>
    </location>
</feature>
<accession>A0A9D2LBP1</accession>
<name>A0A9D2LBP1_9MICO</name>
<dbReference type="Proteomes" id="UP000823823">
    <property type="component" value="Unassembled WGS sequence"/>
</dbReference>
<evidence type="ECO:0000313" key="3">
    <source>
        <dbReference type="EMBL" id="HJB09581.1"/>
    </source>
</evidence>
<dbReference type="Pfam" id="PF10022">
    <property type="entry name" value="DUF2264"/>
    <property type="match status" value="1"/>
</dbReference>
<dbReference type="PANTHER" id="PTHR35339:SF4">
    <property type="entry name" value="LINALOOL DEHYDRATASE_ISOMERASE DOMAIN-CONTAINING PROTEIN"/>
    <property type="match status" value="1"/>
</dbReference>
<comment type="caution">
    <text evidence="3">The sequence shown here is derived from an EMBL/GenBank/DDBJ whole genome shotgun (WGS) entry which is preliminary data.</text>
</comment>
<proteinExistence type="predicted"/>
<dbReference type="InterPro" id="IPR049349">
    <property type="entry name" value="DUF2264_N"/>
</dbReference>
<feature type="domain" description="DUF2264" evidence="2">
    <location>
        <begin position="29"/>
        <end position="394"/>
    </location>
</feature>
<reference evidence="3" key="1">
    <citation type="journal article" date="2021" name="PeerJ">
        <title>Extensive microbial diversity within the chicken gut microbiome revealed by metagenomics and culture.</title>
        <authorList>
            <person name="Gilroy R."/>
            <person name="Ravi A."/>
            <person name="Getino M."/>
            <person name="Pursley I."/>
            <person name="Horton D.L."/>
            <person name="Alikhan N.F."/>
            <person name="Baker D."/>
            <person name="Gharbi K."/>
            <person name="Hall N."/>
            <person name="Watson M."/>
            <person name="Adriaenssens E.M."/>
            <person name="Foster-Nyarko E."/>
            <person name="Jarju S."/>
            <person name="Secka A."/>
            <person name="Antonio M."/>
            <person name="Oren A."/>
            <person name="Chaudhuri R.R."/>
            <person name="La Ragione R."/>
            <person name="Hildebrand F."/>
            <person name="Pallen M.J."/>
        </authorList>
    </citation>
    <scope>NUCLEOTIDE SEQUENCE</scope>
    <source>
        <strain evidence="3">ChiHjej13B12-24818</strain>
    </source>
</reference>
<protein>
    <submittedName>
        <fullName evidence="3">DUF2264 domain-containing protein</fullName>
    </submittedName>
</protein>
<organism evidence="3 4">
    <name type="scientific">Candidatus Brachybacterium merdavium</name>
    <dbReference type="NCBI Taxonomy" id="2838513"/>
    <lineage>
        <taxon>Bacteria</taxon>
        <taxon>Bacillati</taxon>
        <taxon>Actinomycetota</taxon>
        <taxon>Actinomycetes</taxon>
        <taxon>Micrococcales</taxon>
        <taxon>Dermabacteraceae</taxon>
        <taxon>Brachybacterium</taxon>
    </lineage>
</organism>
<evidence type="ECO:0000313" key="4">
    <source>
        <dbReference type="Proteomes" id="UP000823823"/>
    </source>
</evidence>
<gene>
    <name evidence="3" type="ORF">H9786_03460</name>
</gene>
<feature type="region of interest" description="Disordered" evidence="1">
    <location>
        <begin position="496"/>
        <end position="524"/>
    </location>
</feature>
<evidence type="ECO:0000259" key="2">
    <source>
        <dbReference type="Pfam" id="PF10022"/>
    </source>
</evidence>
<dbReference type="PANTHER" id="PTHR35339">
    <property type="entry name" value="LINALOOL DEHYDRATASE_ISOMERASE DOMAIN-CONTAINING PROTEIN"/>
    <property type="match status" value="1"/>
</dbReference>
<dbReference type="EMBL" id="DWZH01000025">
    <property type="protein sequence ID" value="HJB09581.1"/>
    <property type="molecule type" value="Genomic_DNA"/>
</dbReference>
<dbReference type="AlphaFoldDB" id="A0A9D2LBP1"/>
<reference evidence="3" key="2">
    <citation type="submission" date="2021-04" db="EMBL/GenBank/DDBJ databases">
        <authorList>
            <person name="Gilroy R."/>
        </authorList>
    </citation>
    <scope>NUCLEOTIDE SEQUENCE</scope>
    <source>
        <strain evidence="3">ChiHjej13B12-24818</strain>
    </source>
</reference>